<feature type="transmembrane region" description="Helical" evidence="1">
    <location>
        <begin position="20"/>
        <end position="38"/>
    </location>
</feature>
<keyword evidence="1" id="KW-1133">Transmembrane helix</keyword>
<feature type="domain" description="M23ase beta-sheet core" evidence="2">
    <location>
        <begin position="386"/>
        <end position="478"/>
    </location>
</feature>
<feature type="transmembrane region" description="Helical" evidence="1">
    <location>
        <begin position="50"/>
        <end position="69"/>
    </location>
</feature>
<dbReference type="CDD" id="cd07341">
    <property type="entry name" value="M56_BlaR1_MecR1_like"/>
    <property type="match status" value="1"/>
</dbReference>
<name>A0A9E5MG83_9GAMM</name>
<dbReference type="AlphaFoldDB" id="A0A9E5MG83"/>
<organism evidence="4 5">
    <name type="scientific">Pseudomaricurvus hydrocarbonicus</name>
    <dbReference type="NCBI Taxonomy" id="1470433"/>
    <lineage>
        <taxon>Bacteria</taxon>
        <taxon>Pseudomonadati</taxon>
        <taxon>Pseudomonadota</taxon>
        <taxon>Gammaproteobacteria</taxon>
        <taxon>Cellvibrionales</taxon>
        <taxon>Cellvibrionaceae</taxon>
        <taxon>Pseudomaricurvus</taxon>
    </lineage>
</organism>
<evidence type="ECO:0000259" key="2">
    <source>
        <dbReference type="Pfam" id="PF01551"/>
    </source>
</evidence>
<comment type="caution">
    <text evidence="4">The sequence shown here is derived from an EMBL/GenBank/DDBJ whole genome shotgun (WGS) entry which is preliminary data.</text>
</comment>
<accession>A0A9E5MG83</accession>
<evidence type="ECO:0000313" key="4">
    <source>
        <dbReference type="EMBL" id="NHO64341.1"/>
    </source>
</evidence>
<dbReference type="InterPro" id="IPR016047">
    <property type="entry name" value="M23ase_b-sheet_dom"/>
</dbReference>
<feature type="domain" description="Peptidase M56" evidence="3">
    <location>
        <begin position="48"/>
        <end position="307"/>
    </location>
</feature>
<dbReference type="Pfam" id="PF01551">
    <property type="entry name" value="Peptidase_M23"/>
    <property type="match status" value="1"/>
</dbReference>
<keyword evidence="1" id="KW-0812">Transmembrane</keyword>
<evidence type="ECO:0000256" key="1">
    <source>
        <dbReference type="SAM" id="Phobius"/>
    </source>
</evidence>
<dbReference type="InterPro" id="IPR052173">
    <property type="entry name" value="Beta-lactam_resp_regulator"/>
</dbReference>
<keyword evidence="5" id="KW-1185">Reference proteome</keyword>
<gene>
    <name evidence="4" type="ORF">G8770_02110</name>
</gene>
<proteinExistence type="predicted"/>
<sequence>MQLAELELYSNAALLIGEKQLLLSLLGFAGILCLSWFWRHSSSASRLSVWLFFLLWLVWGSLMFTPQHLQALQEPIRPYLNHITTDSIFTYCSQSASYRHQPPPLSFLPSVGWTLLVFGLWVVLASGKYYFHWRKRQRYINIAMNATPVEDSVSLNHIQHWRAVFKLKRPLQLRTSDECDQAFTFGIRRPIIFVPTFMLKQLQADELNAVIGHELAHIKRWDDLTMHVQNLLRAVFFFNPVFSFVNNRIAELREHCCDRLAIEHGNLTTRQFGESLLRVLALKQSKNFPQDVIAGLGTTSLKRRIESLTNQQQRFSRTPLIMTALMLATLSILLGQTGPAPKDSRQSSQLLASIGATASVPNGQITTKPFLWPESCVLGKVDRSAYHPGIDFSTPAGRHTNIRAIADGEVTQVFERQSNWRVYIQHSSGIISTYLHLDKPAVRAGDKIKTGDVIAINDGKNHAYMHLEVHQYGQVLDPTYLTNSNRLSVSQTLTH</sequence>
<dbReference type="Gene3D" id="3.30.2010.10">
    <property type="entry name" value="Metalloproteases ('zincins'), catalytic domain"/>
    <property type="match status" value="1"/>
</dbReference>
<protein>
    <submittedName>
        <fullName evidence="4">Peptidoglycan DD-metalloendopeptidase family protein</fullName>
    </submittedName>
</protein>
<dbReference type="PANTHER" id="PTHR34978:SF3">
    <property type="entry name" value="SLR0241 PROTEIN"/>
    <property type="match status" value="1"/>
</dbReference>
<feature type="transmembrane region" description="Helical" evidence="1">
    <location>
        <begin position="111"/>
        <end position="131"/>
    </location>
</feature>
<keyword evidence="1" id="KW-0472">Membrane</keyword>
<dbReference type="SUPFAM" id="SSF51261">
    <property type="entry name" value="Duplicated hybrid motif"/>
    <property type="match status" value="1"/>
</dbReference>
<dbReference type="Pfam" id="PF05569">
    <property type="entry name" value="Peptidase_M56"/>
    <property type="match status" value="1"/>
</dbReference>
<dbReference type="Gene3D" id="2.70.70.10">
    <property type="entry name" value="Glucose Permease (Domain IIA)"/>
    <property type="match status" value="1"/>
</dbReference>
<dbReference type="InterPro" id="IPR008756">
    <property type="entry name" value="Peptidase_M56"/>
</dbReference>
<dbReference type="EMBL" id="JAAONZ010000001">
    <property type="protein sequence ID" value="NHO64341.1"/>
    <property type="molecule type" value="Genomic_DNA"/>
</dbReference>
<evidence type="ECO:0000259" key="3">
    <source>
        <dbReference type="Pfam" id="PF05569"/>
    </source>
</evidence>
<reference evidence="4" key="1">
    <citation type="submission" date="2020-03" db="EMBL/GenBank/DDBJ databases">
        <authorList>
            <person name="Guo F."/>
        </authorList>
    </citation>
    <scope>NUCLEOTIDE SEQUENCE</scope>
    <source>
        <strain evidence="4">JCM 30134</strain>
    </source>
</reference>
<evidence type="ECO:0000313" key="5">
    <source>
        <dbReference type="Proteomes" id="UP000787472"/>
    </source>
</evidence>
<dbReference type="CDD" id="cd12797">
    <property type="entry name" value="M23_peptidase"/>
    <property type="match status" value="1"/>
</dbReference>
<dbReference type="InterPro" id="IPR011055">
    <property type="entry name" value="Dup_hybrid_motif"/>
</dbReference>
<dbReference type="PANTHER" id="PTHR34978">
    <property type="entry name" value="POSSIBLE SENSOR-TRANSDUCER PROTEIN BLAR"/>
    <property type="match status" value="1"/>
</dbReference>
<dbReference type="Proteomes" id="UP000787472">
    <property type="component" value="Unassembled WGS sequence"/>
</dbReference>
<dbReference type="RefSeq" id="WP_167181249.1">
    <property type="nucleotide sequence ID" value="NZ_JAAONZ010000001.1"/>
</dbReference>
<feature type="transmembrane region" description="Helical" evidence="1">
    <location>
        <begin position="320"/>
        <end position="338"/>
    </location>
</feature>